<evidence type="ECO:0000256" key="1">
    <source>
        <dbReference type="SAM" id="Phobius"/>
    </source>
</evidence>
<proteinExistence type="predicted"/>
<dbReference type="InterPro" id="IPR018247">
    <property type="entry name" value="EF_Hand_1_Ca_BS"/>
</dbReference>
<feature type="transmembrane region" description="Helical" evidence="1">
    <location>
        <begin position="254"/>
        <end position="273"/>
    </location>
</feature>
<keyword evidence="1" id="KW-0812">Transmembrane</keyword>
<protein>
    <submittedName>
        <fullName evidence="3">HupE/UreJ family protein</fullName>
    </submittedName>
</protein>
<feature type="transmembrane region" description="Helical" evidence="1">
    <location>
        <begin position="280"/>
        <end position="299"/>
    </location>
</feature>
<feature type="transmembrane region" description="Helical" evidence="1">
    <location>
        <begin position="346"/>
        <end position="364"/>
    </location>
</feature>
<dbReference type="PROSITE" id="PS00018">
    <property type="entry name" value="EF_HAND_1"/>
    <property type="match status" value="1"/>
</dbReference>
<dbReference type="Proteomes" id="UP000268094">
    <property type="component" value="Unassembled WGS sequence"/>
</dbReference>
<comment type="caution">
    <text evidence="3">The sequence shown here is derived from an EMBL/GenBank/DDBJ whole genome shotgun (WGS) entry which is preliminary data.</text>
</comment>
<keyword evidence="2" id="KW-0732">Signal</keyword>
<keyword evidence="4" id="KW-1185">Reference proteome</keyword>
<gene>
    <name evidence="3" type="ORF">D7V88_16010</name>
</gene>
<dbReference type="Pfam" id="PF13795">
    <property type="entry name" value="HupE_UreJ_2"/>
    <property type="match status" value="1"/>
</dbReference>
<sequence length="375" mass="39910">MKALTLALLLLPLAALAHKPSDSYLHLDRAGDGFTGRWDVALRDLEEVLILDADGDGAITWSELRARQADVAGYALARLKLSAEGHICPLAPSSALRVVRHSDGAYAVVDFTAACPATPVALDVDYSLLFDRDPQHRGIVRVGSDGAGEPLILSATRHTARVSLEGLSPWRRFGQMVHSGVEHIWAGVDHLLFLLALLLPSVLRRDRETGRWVPVTNFGSAVKDVVKVVSAFTLAHSLTLSAASLGWVSLPSRLVESAIAASVIVAALNNVFPLMDRTRWMAAFALGLLHGFGFASVLADLELPAGSLAVTLLGFNVGVELGQLACVAVFLPLAYLLRGTPVYRRALLVGGSAVIALVACAWFAERAFGVGVSFT</sequence>
<dbReference type="InterPro" id="IPR032809">
    <property type="entry name" value="Put_HupE_UreJ"/>
</dbReference>
<feature type="transmembrane region" description="Helical" evidence="1">
    <location>
        <begin position="305"/>
        <end position="334"/>
    </location>
</feature>
<evidence type="ECO:0000256" key="2">
    <source>
        <dbReference type="SAM" id="SignalP"/>
    </source>
</evidence>
<dbReference type="OrthoDB" id="9808870at2"/>
<evidence type="ECO:0000313" key="4">
    <source>
        <dbReference type="Proteomes" id="UP000268094"/>
    </source>
</evidence>
<reference evidence="4" key="1">
    <citation type="submission" date="2018-09" db="EMBL/GenBank/DDBJ databases">
        <authorList>
            <person name="Livingstone P.G."/>
            <person name="Whitworth D.E."/>
        </authorList>
    </citation>
    <scope>NUCLEOTIDE SEQUENCE [LARGE SCALE GENOMIC DNA]</scope>
    <source>
        <strain evidence="4">CA054A</strain>
    </source>
</reference>
<feature type="transmembrane region" description="Helical" evidence="1">
    <location>
        <begin position="224"/>
        <end position="248"/>
    </location>
</feature>
<organism evidence="3 4">
    <name type="scientific">Corallococcus terminator</name>
    <dbReference type="NCBI Taxonomy" id="2316733"/>
    <lineage>
        <taxon>Bacteria</taxon>
        <taxon>Pseudomonadati</taxon>
        <taxon>Myxococcota</taxon>
        <taxon>Myxococcia</taxon>
        <taxon>Myxococcales</taxon>
        <taxon>Cystobacterineae</taxon>
        <taxon>Myxococcaceae</taxon>
        <taxon>Corallococcus</taxon>
    </lineage>
</organism>
<feature type="transmembrane region" description="Helical" evidence="1">
    <location>
        <begin position="184"/>
        <end position="203"/>
    </location>
</feature>
<evidence type="ECO:0000313" key="3">
    <source>
        <dbReference type="EMBL" id="RKG87452.1"/>
    </source>
</evidence>
<accession>A0A3A8IVS3</accession>
<dbReference type="RefSeq" id="WP_120541506.1">
    <property type="nucleotide sequence ID" value="NZ_RAVZ01000097.1"/>
</dbReference>
<feature type="chain" id="PRO_5017326926" evidence="2">
    <location>
        <begin position="18"/>
        <end position="375"/>
    </location>
</feature>
<dbReference type="EMBL" id="RAVZ01000097">
    <property type="protein sequence ID" value="RKG87452.1"/>
    <property type="molecule type" value="Genomic_DNA"/>
</dbReference>
<keyword evidence="1" id="KW-0472">Membrane</keyword>
<dbReference type="AlphaFoldDB" id="A0A3A8IVS3"/>
<feature type="signal peptide" evidence="2">
    <location>
        <begin position="1"/>
        <end position="17"/>
    </location>
</feature>
<name>A0A3A8IVS3_9BACT</name>
<keyword evidence="1" id="KW-1133">Transmembrane helix</keyword>